<dbReference type="PANTHER" id="PTHR42788">
    <property type="entry name" value="TAURINE IMPORT ATP-BINDING PROTEIN-RELATED"/>
    <property type="match status" value="1"/>
</dbReference>
<keyword evidence="3 5" id="KW-0067">ATP-binding</keyword>
<evidence type="ECO:0000313" key="6">
    <source>
        <dbReference type="Proteomes" id="UP001501570"/>
    </source>
</evidence>
<dbReference type="InterPro" id="IPR003439">
    <property type="entry name" value="ABC_transporter-like_ATP-bd"/>
</dbReference>
<evidence type="ECO:0000256" key="2">
    <source>
        <dbReference type="ARBA" id="ARBA00022741"/>
    </source>
</evidence>
<keyword evidence="1" id="KW-0813">Transport</keyword>
<dbReference type="PROSITE" id="PS00211">
    <property type="entry name" value="ABC_TRANSPORTER_1"/>
    <property type="match status" value="1"/>
</dbReference>
<dbReference type="Proteomes" id="UP001501570">
    <property type="component" value="Unassembled WGS sequence"/>
</dbReference>
<dbReference type="Pfam" id="PF00005">
    <property type="entry name" value="ABC_tran"/>
    <property type="match status" value="1"/>
</dbReference>
<name>A0ABP9RM48_9ACTN</name>
<dbReference type="SUPFAM" id="SSF52540">
    <property type="entry name" value="P-loop containing nucleoside triphosphate hydrolases"/>
    <property type="match status" value="1"/>
</dbReference>
<comment type="caution">
    <text evidence="5">The sequence shown here is derived from an EMBL/GenBank/DDBJ whole genome shotgun (WGS) entry which is preliminary data.</text>
</comment>
<dbReference type="InterPro" id="IPR003593">
    <property type="entry name" value="AAA+_ATPase"/>
</dbReference>
<keyword evidence="2" id="KW-0547">Nucleotide-binding</keyword>
<dbReference type="InterPro" id="IPR027417">
    <property type="entry name" value="P-loop_NTPase"/>
</dbReference>
<sequence length="285" mass="30937">MSTLSRPDQPPAGGPTPDALRVEHVFLGYPSPRTGEVVLAVRDLNVTVARGEFVVIVGPSGCGKTTLLEALAGLVPLHGGTIRLAGKALRGPGTDRSLVFQNASLLPWRTVRQNVEFSLQAQRRLNRPGRERVHELIRLVGLEHAERKYPHELSGGMRQRVNLARALVTAPSLLLLDEPFGALDAQTREIMQNELVRVWQAEGAEQRRTAIFVTHDVAEAVFLADRVLVFSPAPGSIRADIRIGAPRPRRAQWKRSAEFVELSDQILTALYGAAAVPGGAGTEGP</sequence>
<organism evidence="5 6">
    <name type="scientific">Rugosimonospora acidiphila</name>
    <dbReference type="NCBI Taxonomy" id="556531"/>
    <lineage>
        <taxon>Bacteria</taxon>
        <taxon>Bacillati</taxon>
        <taxon>Actinomycetota</taxon>
        <taxon>Actinomycetes</taxon>
        <taxon>Micromonosporales</taxon>
        <taxon>Micromonosporaceae</taxon>
        <taxon>Rugosimonospora</taxon>
    </lineage>
</organism>
<feature type="domain" description="ABC transporter" evidence="4">
    <location>
        <begin position="20"/>
        <end position="257"/>
    </location>
</feature>
<keyword evidence="6" id="KW-1185">Reference proteome</keyword>
<evidence type="ECO:0000313" key="5">
    <source>
        <dbReference type="EMBL" id="GAA5180926.1"/>
    </source>
</evidence>
<gene>
    <name evidence="5" type="ORF">GCM10023322_14350</name>
</gene>
<dbReference type="CDD" id="cd03293">
    <property type="entry name" value="ABC_NrtD_SsuB_transporters"/>
    <property type="match status" value="1"/>
</dbReference>
<evidence type="ECO:0000256" key="3">
    <source>
        <dbReference type="ARBA" id="ARBA00022840"/>
    </source>
</evidence>
<dbReference type="SMART" id="SM00382">
    <property type="entry name" value="AAA"/>
    <property type="match status" value="1"/>
</dbReference>
<dbReference type="RefSeq" id="WP_345627238.1">
    <property type="nucleotide sequence ID" value="NZ_BAABJQ010000003.1"/>
</dbReference>
<proteinExistence type="predicted"/>
<dbReference type="Gene3D" id="3.40.50.300">
    <property type="entry name" value="P-loop containing nucleotide triphosphate hydrolases"/>
    <property type="match status" value="1"/>
</dbReference>
<reference evidence="6" key="1">
    <citation type="journal article" date="2019" name="Int. J. Syst. Evol. Microbiol.">
        <title>The Global Catalogue of Microorganisms (GCM) 10K type strain sequencing project: providing services to taxonomists for standard genome sequencing and annotation.</title>
        <authorList>
            <consortium name="The Broad Institute Genomics Platform"/>
            <consortium name="The Broad Institute Genome Sequencing Center for Infectious Disease"/>
            <person name="Wu L."/>
            <person name="Ma J."/>
        </authorList>
    </citation>
    <scope>NUCLEOTIDE SEQUENCE [LARGE SCALE GENOMIC DNA]</scope>
    <source>
        <strain evidence="6">JCM 18304</strain>
    </source>
</reference>
<dbReference type="EMBL" id="BAABJQ010000003">
    <property type="protein sequence ID" value="GAA5180926.1"/>
    <property type="molecule type" value="Genomic_DNA"/>
</dbReference>
<evidence type="ECO:0000259" key="4">
    <source>
        <dbReference type="PROSITE" id="PS50893"/>
    </source>
</evidence>
<dbReference type="InterPro" id="IPR017871">
    <property type="entry name" value="ABC_transporter-like_CS"/>
</dbReference>
<evidence type="ECO:0000256" key="1">
    <source>
        <dbReference type="ARBA" id="ARBA00022448"/>
    </source>
</evidence>
<dbReference type="PROSITE" id="PS50893">
    <property type="entry name" value="ABC_TRANSPORTER_2"/>
    <property type="match status" value="1"/>
</dbReference>
<dbReference type="InterPro" id="IPR050166">
    <property type="entry name" value="ABC_transporter_ATP-bind"/>
</dbReference>
<accession>A0ABP9RM48</accession>
<dbReference type="PANTHER" id="PTHR42788:SF13">
    <property type="entry name" value="ALIPHATIC SULFONATES IMPORT ATP-BINDING PROTEIN SSUB"/>
    <property type="match status" value="1"/>
</dbReference>
<dbReference type="GO" id="GO:0005524">
    <property type="term" value="F:ATP binding"/>
    <property type="evidence" value="ECO:0007669"/>
    <property type="project" value="UniProtKB-KW"/>
</dbReference>
<protein>
    <submittedName>
        <fullName evidence="5">ABC transporter ATP-binding protein</fullName>
    </submittedName>
</protein>